<evidence type="ECO:0000313" key="2">
    <source>
        <dbReference type="Proteomes" id="UP000494125"/>
    </source>
</evidence>
<keyword evidence="2" id="KW-1185">Reference proteome</keyword>
<protein>
    <submittedName>
        <fullName evidence="1">ABC transporter</fullName>
    </submittedName>
</protein>
<dbReference type="Gene3D" id="3.40.190.10">
    <property type="entry name" value="Periplasmic binding protein-like II"/>
    <property type="match status" value="1"/>
</dbReference>
<name>A0A6P2MFZ7_9BURK</name>
<dbReference type="SUPFAM" id="SSF53850">
    <property type="entry name" value="Periplasmic binding protein-like II"/>
    <property type="match status" value="1"/>
</dbReference>
<accession>A0A6P2MFZ7</accession>
<evidence type="ECO:0000313" key="1">
    <source>
        <dbReference type="EMBL" id="VWB79410.1"/>
    </source>
</evidence>
<dbReference type="EMBL" id="CABVPN010000018">
    <property type="protein sequence ID" value="VWB79410.1"/>
    <property type="molecule type" value="Genomic_DNA"/>
</dbReference>
<dbReference type="Proteomes" id="UP000494125">
    <property type="component" value="Unassembled WGS sequence"/>
</dbReference>
<dbReference type="AlphaFoldDB" id="A0A6P2MFZ7"/>
<organism evidence="1 2">
    <name type="scientific">Burkholderia diffusa</name>
    <dbReference type="NCBI Taxonomy" id="488732"/>
    <lineage>
        <taxon>Bacteria</taxon>
        <taxon>Pseudomonadati</taxon>
        <taxon>Pseudomonadota</taxon>
        <taxon>Betaproteobacteria</taxon>
        <taxon>Burkholderiales</taxon>
        <taxon>Burkholderiaceae</taxon>
        <taxon>Burkholderia</taxon>
        <taxon>Burkholderia cepacia complex</taxon>
    </lineage>
</organism>
<proteinExistence type="predicted"/>
<gene>
    <name evidence="1" type="ORF">BDI24065_03786</name>
</gene>
<reference evidence="1 2" key="1">
    <citation type="submission" date="2019-09" db="EMBL/GenBank/DDBJ databases">
        <authorList>
            <person name="Depoorter E."/>
        </authorList>
    </citation>
    <scope>NUCLEOTIDE SEQUENCE [LARGE SCALE GENOMIC DNA]</scope>
    <source>
        <strain evidence="1">LMG 24065</strain>
    </source>
</reference>
<sequence>MTIPPRLTALLGRSPLTRTSPGIGDFPDLAGKTVVTNQGTTSERVLRKMNEEKKMTRGS</sequence>